<evidence type="ECO:0000313" key="2">
    <source>
        <dbReference type="Proteomes" id="UP001162087"/>
    </source>
</evidence>
<protein>
    <submittedName>
        <fullName evidence="1">Uncharacterized protein</fullName>
    </submittedName>
</protein>
<evidence type="ECO:0000313" key="1">
    <source>
        <dbReference type="EMBL" id="CAI4049407.1"/>
    </source>
</evidence>
<proteinExistence type="predicted"/>
<accession>A0AA35NM19</accession>
<dbReference type="Proteomes" id="UP001162087">
    <property type="component" value="Chromosome 14"/>
</dbReference>
<name>A0AA35NM19_SACK1</name>
<dbReference type="InterPro" id="IPR019191">
    <property type="entry name" value="Essential_protein_Yae1_N"/>
</dbReference>
<organism evidence="1 2">
    <name type="scientific">Saccharomyces kudriavzevii (strain ATCC MYA-4449 / AS 2.2408 / CBS 8840 / NBRC 1802 / NCYC 2889)</name>
    <name type="common">Yeast</name>
    <dbReference type="NCBI Taxonomy" id="226230"/>
    <lineage>
        <taxon>Eukaryota</taxon>
        <taxon>Fungi</taxon>
        <taxon>Dikarya</taxon>
        <taxon>Ascomycota</taxon>
        <taxon>Saccharomycotina</taxon>
        <taxon>Saccharomycetes</taxon>
        <taxon>Saccharomycetales</taxon>
        <taxon>Saccharomycetaceae</taxon>
        <taxon>Saccharomyces</taxon>
    </lineage>
</organism>
<dbReference type="PANTHER" id="PTHR28532:SF1">
    <property type="entry name" value="ORAL CANCER OVEREXPRESSED 1"/>
    <property type="match status" value="1"/>
</dbReference>
<dbReference type="PANTHER" id="PTHR28532">
    <property type="entry name" value="GEO13458P1"/>
    <property type="match status" value="1"/>
</dbReference>
<dbReference type="InterPro" id="IPR052436">
    <property type="entry name" value="LTO1_adapter"/>
</dbReference>
<keyword evidence="2" id="KW-1185">Reference proteome</keyword>
<reference evidence="1" key="1">
    <citation type="submission" date="2022-10" db="EMBL/GenBank/DDBJ databases">
        <authorList>
            <person name="Byrne P K."/>
        </authorList>
    </citation>
    <scope>NUCLEOTIDE SEQUENCE</scope>
    <source>
        <strain evidence="1">IFO1802</strain>
    </source>
</reference>
<sequence>MDFDNLLNLEEQYYQEGFREGQNENITQNFLEGKQYGLQVGFQRFILLGQMEGLCNVIESYGLQNPVLVKNIQTIRTLMKDVKMNNDDESVVEYEKVLVKLKNKFRTVLITLQRLVKNEKKKGLTFEIFEDVSKTIAGEIKGFVEDENTAERKNTQDQAQSW</sequence>
<dbReference type="Pfam" id="PF09811">
    <property type="entry name" value="Yae1_N"/>
    <property type="match status" value="1"/>
</dbReference>
<gene>
    <name evidence="1" type="primary">SKDI14G0710</name>
    <name evidence="1" type="ORF">SKDI_14G0710</name>
</gene>
<dbReference type="EMBL" id="OX365909">
    <property type="protein sequence ID" value="CAI4049407.1"/>
    <property type="molecule type" value="Genomic_DNA"/>
</dbReference>
<dbReference type="OrthoDB" id="48036at2759"/>